<feature type="region of interest" description="Disordered" evidence="1">
    <location>
        <begin position="1"/>
        <end position="23"/>
    </location>
</feature>
<dbReference type="Proteomes" id="UP000297737">
    <property type="component" value="Unassembled WGS sequence"/>
</dbReference>
<dbReference type="EMBL" id="SIHO01000004">
    <property type="protein sequence ID" value="TFU00311.1"/>
    <property type="molecule type" value="Genomic_DNA"/>
</dbReference>
<accession>A0A4Y9EJV5</accession>
<dbReference type="InterPro" id="IPR009683">
    <property type="entry name" value="Extensin-like_C"/>
</dbReference>
<feature type="domain" description="Extensin-like C-terminal" evidence="2">
    <location>
        <begin position="69"/>
        <end position="248"/>
    </location>
</feature>
<sequence>MRPQRFRNRAAAEDAPAHAAADSRQAQSEVALALLSLVAAAAVATTPVPPPPSVSGNWSAEAILAARVDCTRLLAGLDVTAKPVPPIGSADSCGAPAPVEVTAIARVKLAPAATLTCSMVAALHHWVTGTLQPLAQSVLATRVTSIANASSYVCRSRNHIAGAKISEHARANALDMASFTYARADLPAGWAQWLGADGKPVAGSFIERVRLGACSDFTTVLGPGADVYHGDHFHLDMLVRKNGYRICQ</sequence>
<reference evidence="3 4" key="1">
    <citation type="submission" date="2019-02" db="EMBL/GenBank/DDBJ databases">
        <title>Polymorphobacter sp. isolated from the lake at the Tibet of China.</title>
        <authorList>
            <person name="Li A."/>
        </authorList>
    </citation>
    <scope>NUCLEOTIDE SEQUENCE [LARGE SCALE GENOMIC DNA]</scope>
    <source>
        <strain evidence="3 4">DJ1R-1</strain>
    </source>
</reference>
<dbReference type="OrthoDB" id="9809788at2"/>
<dbReference type="AlphaFoldDB" id="A0A4Y9EJV5"/>
<evidence type="ECO:0000313" key="4">
    <source>
        <dbReference type="Proteomes" id="UP000297737"/>
    </source>
</evidence>
<evidence type="ECO:0000313" key="3">
    <source>
        <dbReference type="EMBL" id="TFU00311.1"/>
    </source>
</evidence>
<gene>
    <name evidence="3" type="ORF">EUV02_14745</name>
</gene>
<protein>
    <submittedName>
        <fullName evidence="3">Extensin family protein</fullName>
    </submittedName>
</protein>
<proteinExistence type="predicted"/>
<organism evidence="3 4">
    <name type="scientific">Glacieibacterium arshaanense</name>
    <dbReference type="NCBI Taxonomy" id="2511025"/>
    <lineage>
        <taxon>Bacteria</taxon>
        <taxon>Pseudomonadati</taxon>
        <taxon>Pseudomonadota</taxon>
        <taxon>Alphaproteobacteria</taxon>
        <taxon>Sphingomonadales</taxon>
        <taxon>Sphingosinicellaceae</taxon>
        <taxon>Glacieibacterium</taxon>
    </lineage>
</organism>
<dbReference type="Pfam" id="PF06904">
    <property type="entry name" value="Extensin-like_C"/>
    <property type="match status" value="1"/>
</dbReference>
<name>A0A4Y9EJV5_9SPHN</name>
<evidence type="ECO:0000259" key="2">
    <source>
        <dbReference type="Pfam" id="PF06904"/>
    </source>
</evidence>
<keyword evidence="4" id="KW-1185">Reference proteome</keyword>
<comment type="caution">
    <text evidence="3">The sequence shown here is derived from an EMBL/GenBank/DDBJ whole genome shotgun (WGS) entry which is preliminary data.</text>
</comment>
<evidence type="ECO:0000256" key="1">
    <source>
        <dbReference type="SAM" id="MobiDB-lite"/>
    </source>
</evidence>